<proteinExistence type="predicted"/>
<dbReference type="SMART" id="SM00091">
    <property type="entry name" value="PAS"/>
    <property type="match status" value="1"/>
</dbReference>
<dbReference type="AlphaFoldDB" id="A0A150IRV7"/>
<evidence type="ECO:0000313" key="3">
    <source>
        <dbReference type="EMBL" id="KYC47723.1"/>
    </source>
</evidence>
<protein>
    <submittedName>
        <fullName evidence="3">PAS fold protein</fullName>
    </submittedName>
</protein>
<feature type="transmembrane region" description="Helical" evidence="1">
    <location>
        <begin position="6"/>
        <end position="22"/>
    </location>
</feature>
<evidence type="ECO:0000256" key="1">
    <source>
        <dbReference type="SAM" id="Phobius"/>
    </source>
</evidence>
<sequence>MIIYPSLIVSILWLSYLIYLMIKNKSQSHSGVLVSLLFYVILQIIYVAANFSDILFLVHYAWLALFISLAIDYMTIDSNRSALIRTLRNFASVHDKYHSIIENTPIGFYVIDKDGIIEFANFYFAKMLGYESSLDLIGKNIIDLTVEEYKDIAKENIRLRISGKKKTVSYISKLVTKNGEIITVEVNGSRTENGHVTITGSIKPIMEN</sequence>
<feature type="domain" description="PAS" evidence="2">
    <location>
        <begin position="93"/>
        <end position="164"/>
    </location>
</feature>
<keyword evidence="1" id="KW-0472">Membrane</keyword>
<dbReference type="InterPro" id="IPR000014">
    <property type="entry name" value="PAS"/>
</dbReference>
<comment type="caution">
    <text evidence="3">The sequence shown here is derived from an EMBL/GenBank/DDBJ whole genome shotgun (WGS) entry which is preliminary data.</text>
</comment>
<evidence type="ECO:0000259" key="2">
    <source>
        <dbReference type="PROSITE" id="PS50112"/>
    </source>
</evidence>
<feature type="transmembrane region" description="Helical" evidence="1">
    <location>
        <begin position="29"/>
        <end position="48"/>
    </location>
</feature>
<evidence type="ECO:0000313" key="4">
    <source>
        <dbReference type="Proteomes" id="UP000075398"/>
    </source>
</evidence>
<dbReference type="CDD" id="cd00130">
    <property type="entry name" value="PAS"/>
    <property type="match status" value="1"/>
</dbReference>
<reference evidence="3 4" key="1">
    <citation type="journal article" date="2016" name="ISME J.">
        <title>Chasing the elusive Euryarchaeota class WSA2: genomes reveal a uniquely fastidious methyl-reducing methanogen.</title>
        <authorList>
            <person name="Nobu M.K."/>
            <person name="Narihiro T."/>
            <person name="Kuroda K."/>
            <person name="Mei R."/>
            <person name="Liu W.T."/>
        </authorList>
    </citation>
    <scope>NUCLEOTIDE SEQUENCE [LARGE SCALE GENOMIC DNA]</scope>
    <source>
        <strain evidence="3">U1lsi0528_Bin055</strain>
    </source>
</reference>
<dbReference type="PROSITE" id="PS50112">
    <property type="entry name" value="PAS"/>
    <property type="match status" value="1"/>
</dbReference>
<keyword evidence="1" id="KW-1133">Transmembrane helix</keyword>
<dbReference type="Proteomes" id="UP000075398">
    <property type="component" value="Unassembled WGS sequence"/>
</dbReference>
<organism evidence="3 4">
    <name type="scientific">Candidatus Methanofastidiosum methylothiophilum</name>
    <dbReference type="NCBI Taxonomy" id="1705564"/>
    <lineage>
        <taxon>Archaea</taxon>
        <taxon>Methanobacteriati</taxon>
        <taxon>Methanobacteriota</taxon>
        <taxon>Stenosarchaea group</taxon>
        <taxon>Candidatus Methanofastidiosia</taxon>
        <taxon>Candidatus Methanofastidiosales</taxon>
        <taxon>Candidatus Methanofastidiosaceae</taxon>
        <taxon>Candidatus Methanofastidiosum</taxon>
    </lineage>
</organism>
<dbReference type="EMBL" id="LNGC01000144">
    <property type="protein sequence ID" value="KYC47723.1"/>
    <property type="molecule type" value="Genomic_DNA"/>
</dbReference>
<feature type="transmembrane region" description="Helical" evidence="1">
    <location>
        <begin position="54"/>
        <end position="76"/>
    </location>
</feature>
<dbReference type="GO" id="GO:0006355">
    <property type="term" value="P:regulation of DNA-templated transcription"/>
    <property type="evidence" value="ECO:0007669"/>
    <property type="project" value="InterPro"/>
</dbReference>
<dbReference type="SUPFAM" id="SSF55785">
    <property type="entry name" value="PYP-like sensor domain (PAS domain)"/>
    <property type="match status" value="1"/>
</dbReference>
<name>A0A150IRV7_9EURY</name>
<keyword evidence="1" id="KW-0812">Transmembrane</keyword>
<accession>A0A150IRV7</accession>
<dbReference type="InterPro" id="IPR035965">
    <property type="entry name" value="PAS-like_dom_sf"/>
</dbReference>
<dbReference type="Pfam" id="PF00989">
    <property type="entry name" value="PAS"/>
    <property type="match status" value="1"/>
</dbReference>
<dbReference type="InterPro" id="IPR013767">
    <property type="entry name" value="PAS_fold"/>
</dbReference>
<dbReference type="NCBIfam" id="TIGR00229">
    <property type="entry name" value="sensory_box"/>
    <property type="match status" value="1"/>
</dbReference>
<dbReference type="Gene3D" id="3.30.450.20">
    <property type="entry name" value="PAS domain"/>
    <property type="match status" value="1"/>
</dbReference>
<gene>
    <name evidence="3" type="ORF">AMQ22_01935</name>
</gene>